<sequence>MDQGLIAEQSIFYDMVHQSGSASTLIKDANSAREKRLKTAQAKDEGMGANRMWSIIENSTIESR</sequence>
<dbReference type="AlphaFoldDB" id="A0A0L0FL36"/>
<name>A0A0L0FL36_9EUKA</name>
<dbReference type="RefSeq" id="XP_014151382.1">
    <property type="nucleotide sequence ID" value="XM_014295907.1"/>
</dbReference>
<dbReference type="EMBL" id="KQ242719">
    <property type="protein sequence ID" value="KNC77480.1"/>
    <property type="molecule type" value="Genomic_DNA"/>
</dbReference>
<evidence type="ECO:0000313" key="1">
    <source>
        <dbReference type="EMBL" id="KNC77480.1"/>
    </source>
</evidence>
<dbReference type="Proteomes" id="UP000054560">
    <property type="component" value="Unassembled WGS sequence"/>
</dbReference>
<protein>
    <submittedName>
        <fullName evidence="1">Uncharacterized protein</fullName>
    </submittedName>
</protein>
<organism evidence="1 2">
    <name type="scientific">Sphaeroforma arctica JP610</name>
    <dbReference type="NCBI Taxonomy" id="667725"/>
    <lineage>
        <taxon>Eukaryota</taxon>
        <taxon>Ichthyosporea</taxon>
        <taxon>Ichthyophonida</taxon>
        <taxon>Sphaeroforma</taxon>
    </lineage>
</organism>
<dbReference type="GeneID" id="25910562"/>
<evidence type="ECO:0000313" key="2">
    <source>
        <dbReference type="Proteomes" id="UP000054560"/>
    </source>
</evidence>
<proteinExistence type="predicted"/>
<keyword evidence="2" id="KW-1185">Reference proteome</keyword>
<accession>A0A0L0FL36</accession>
<gene>
    <name evidence="1" type="ORF">SARC_10058</name>
</gene>
<reference evidence="1 2" key="1">
    <citation type="submission" date="2011-02" db="EMBL/GenBank/DDBJ databases">
        <title>The Genome Sequence of Sphaeroforma arctica JP610.</title>
        <authorList>
            <consortium name="The Broad Institute Genome Sequencing Platform"/>
            <person name="Russ C."/>
            <person name="Cuomo C."/>
            <person name="Young S.K."/>
            <person name="Zeng Q."/>
            <person name="Gargeya S."/>
            <person name="Alvarado L."/>
            <person name="Berlin A."/>
            <person name="Chapman S.B."/>
            <person name="Chen Z."/>
            <person name="Freedman E."/>
            <person name="Gellesch M."/>
            <person name="Goldberg J."/>
            <person name="Griggs A."/>
            <person name="Gujja S."/>
            <person name="Heilman E."/>
            <person name="Heiman D."/>
            <person name="Howarth C."/>
            <person name="Mehta T."/>
            <person name="Neiman D."/>
            <person name="Pearson M."/>
            <person name="Roberts A."/>
            <person name="Saif S."/>
            <person name="Shea T."/>
            <person name="Shenoy N."/>
            <person name="Sisk P."/>
            <person name="Stolte C."/>
            <person name="Sykes S."/>
            <person name="White J."/>
            <person name="Yandava C."/>
            <person name="Burger G."/>
            <person name="Gray M.W."/>
            <person name="Holland P.W.H."/>
            <person name="King N."/>
            <person name="Lang F.B.F."/>
            <person name="Roger A.J."/>
            <person name="Ruiz-Trillo I."/>
            <person name="Haas B."/>
            <person name="Nusbaum C."/>
            <person name="Birren B."/>
        </authorList>
    </citation>
    <scope>NUCLEOTIDE SEQUENCE [LARGE SCALE GENOMIC DNA]</scope>
    <source>
        <strain evidence="1 2">JP610</strain>
    </source>
</reference>